<evidence type="ECO:0000313" key="1">
    <source>
        <dbReference type="EMBL" id="CCH32872.1"/>
    </source>
</evidence>
<sequence length="66" mass="7256">MTPLGVDARLPVPRRSRCGDRRGRGVIVVAKLSEAWGVRSLASGKTVWVRIPCDENECGTRACPHR</sequence>
<evidence type="ECO:0000313" key="2">
    <source>
        <dbReference type="Proteomes" id="UP000006281"/>
    </source>
</evidence>
<dbReference type="EMBL" id="HE804045">
    <property type="protein sequence ID" value="CCH32872.1"/>
    <property type="molecule type" value="Genomic_DNA"/>
</dbReference>
<name>K0K5J2_SACES</name>
<dbReference type="HOGENOM" id="CLU_2828625_0_0_11"/>
<dbReference type="AlphaFoldDB" id="K0K5J2"/>
<gene>
    <name evidence="1" type="ordered locus">BN6_56130</name>
</gene>
<protein>
    <recommendedName>
        <fullName evidence="3">Histidine kinase/HSP90-like ATPase domain-containing protein</fullName>
    </recommendedName>
</protein>
<organism evidence="1 2">
    <name type="scientific">Saccharothrix espanaensis (strain ATCC 51144 / DSM 44229 / JCM 9112 / NBRC 15066 / NRRL 15764)</name>
    <dbReference type="NCBI Taxonomy" id="1179773"/>
    <lineage>
        <taxon>Bacteria</taxon>
        <taxon>Bacillati</taxon>
        <taxon>Actinomycetota</taxon>
        <taxon>Actinomycetes</taxon>
        <taxon>Pseudonocardiales</taxon>
        <taxon>Pseudonocardiaceae</taxon>
        <taxon>Saccharothrix</taxon>
    </lineage>
</organism>
<dbReference type="KEGG" id="sesp:BN6_56130"/>
<keyword evidence="2" id="KW-1185">Reference proteome</keyword>
<dbReference type="Gene3D" id="3.30.565.10">
    <property type="entry name" value="Histidine kinase-like ATPase, C-terminal domain"/>
    <property type="match status" value="1"/>
</dbReference>
<accession>K0K5J2</accession>
<dbReference type="Proteomes" id="UP000006281">
    <property type="component" value="Chromosome"/>
</dbReference>
<evidence type="ECO:0008006" key="3">
    <source>
        <dbReference type="Google" id="ProtNLM"/>
    </source>
</evidence>
<dbReference type="InterPro" id="IPR036890">
    <property type="entry name" value="HATPase_C_sf"/>
</dbReference>
<reference evidence="1 2" key="1">
    <citation type="journal article" date="2012" name="BMC Genomics">
        <title>Complete genome sequence of Saccharothrix espanaensis DSM 44229T and comparison to the other completely sequenced Pseudonocardiaceae.</title>
        <authorList>
            <person name="Strobel T."/>
            <person name="Al-Dilaimi A."/>
            <person name="Blom J."/>
            <person name="Gessner A."/>
            <person name="Kalinowski J."/>
            <person name="Luzhetska M."/>
            <person name="Puhler A."/>
            <person name="Szczepanowski R."/>
            <person name="Bechthold A."/>
            <person name="Ruckert C."/>
        </authorList>
    </citation>
    <scope>NUCLEOTIDE SEQUENCE [LARGE SCALE GENOMIC DNA]</scope>
    <source>
        <strain evidence="2">ATCC 51144 / DSM 44229 / JCM 9112 / NBRC 15066 / NRRL 15764</strain>
    </source>
</reference>
<proteinExistence type="predicted"/>